<organism evidence="1 2">
    <name type="scientific">Bifidobacterium samirii</name>
    <dbReference type="NCBI Taxonomy" id="2306974"/>
    <lineage>
        <taxon>Bacteria</taxon>
        <taxon>Bacillati</taxon>
        <taxon>Actinomycetota</taxon>
        <taxon>Actinomycetes</taxon>
        <taxon>Bifidobacteriales</taxon>
        <taxon>Bifidobacteriaceae</taxon>
        <taxon>Bifidobacterium</taxon>
    </lineage>
</organism>
<dbReference type="AlphaFoldDB" id="A0A430FP57"/>
<dbReference type="Proteomes" id="UP000287470">
    <property type="component" value="Unassembled WGS sequence"/>
</dbReference>
<accession>A0A430FP57</accession>
<proteinExistence type="predicted"/>
<dbReference type="OrthoDB" id="3231007at2"/>
<sequence>MKPEPIESKVEYMTVAEADELIANADWTVPVPEWLTDDFIPERNLSLAEWDRWETRHIEPYPGFAQAFAKWERAWQEVELAQLKADGVKVFEADPIQVRPKPAATSEPVISAEHMIAVDPEIDMEEIWFDENELTDEELALLDAAEAETD</sequence>
<dbReference type="RefSeq" id="WP_125968808.1">
    <property type="nucleotide sequence ID" value="NZ_QXGK01000017.1"/>
</dbReference>
<dbReference type="GO" id="GO:0003677">
    <property type="term" value="F:DNA binding"/>
    <property type="evidence" value="ECO:0007669"/>
    <property type="project" value="UniProtKB-KW"/>
</dbReference>
<comment type="caution">
    <text evidence="1">The sequence shown here is derived from an EMBL/GenBank/DDBJ whole genome shotgun (WGS) entry which is preliminary data.</text>
</comment>
<evidence type="ECO:0000313" key="1">
    <source>
        <dbReference type="EMBL" id="RSX54605.1"/>
    </source>
</evidence>
<evidence type="ECO:0000313" key="2">
    <source>
        <dbReference type="Proteomes" id="UP000287470"/>
    </source>
</evidence>
<keyword evidence="1" id="KW-0238">DNA-binding</keyword>
<name>A0A430FP57_9BIFI</name>
<gene>
    <name evidence="1" type="ORF">D2E24_1555</name>
</gene>
<dbReference type="EMBL" id="QXGK01000017">
    <property type="protein sequence ID" value="RSX54605.1"/>
    <property type="molecule type" value="Genomic_DNA"/>
</dbReference>
<keyword evidence="2" id="KW-1185">Reference proteome</keyword>
<reference evidence="1 2" key="1">
    <citation type="submission" date="2018-09" db="EMBL/GenBank/DDBJ databases">
        <title>Characterization of the phylogenetic diversity of five novel species belonging to the genus Bifidobacterium.</title>
        <authorList>
            <person name="Lugli G.A."/>
            <person name="Duranti S."/>
            <person name="Milani C."/>
        </authorList>
    </citation>
    <scope>NUCLEOTIDE SEQUENCE [LARGE SCALE GENOMIC DNA]</scope>
    <source>
        <strain evidence="1 2">2033B</strain>
    </source>
</reference>
<protein>
    <submittedName>
        <fullName evidence="1">DNA-binding protein</fullName>
    </submittedName>
</protein>